<evidence type="ECO:0000256" key="1">
    <source>
        <dbReference type="ARBA" id="ARBA00004127"/>
    </source>
</evidence>
<evidence type="ECO:0000256" key="5">
    <source>
        <dbReference type="SAM" id="Phobius"/>
    </source>
</evidence>
<feature type="transmembrane region" description="Helical" evidence="5">
    <location>
        <begin position="216"/>
        <end position="238"/>
    </location>
</feature>
<keyword evidence="7" id="KW-1185">Reference proteome</keyword>
<evidence type="ECO:0008006" key="8">
    <source>
        <dbReference type="Google" id="ProtNLM"/>
    </source>
</evidence>
<name>A0A919YAM5_9BACL</name>
<dbReference type="GO" id="GO:0030026">
    <property type="term" value="P:intracellular manganese ion homeostasis"/>
    <property type="evidence" value="ECO:0007669"/>
    <property type="project" value="InterPro"/>
</dbReference>
<feature type="transmembrane region" description="Helical" evidence="5">
    <location>
        <begin position="55"/>
        <end position="79"/>
    </location>
</feature>
<protein>
    <recommendedName>
        <fullName evidence="8">Iron transporter</fullName>
    </recommendedName>
</protein>
<dbReference type="PANTHER" id="PTHR31851">
    <property type="entry name" value="FE(2+)/MN(2+) TRANSPORTER PCL1"/>
    <property type="match status" value="1"/>
</dbReference>
<evidence type="ECO:0000256" key="3">
    <source>
        <dbReference type="ARBA" id="ARBA00022989"/>
    </source>
</evidence>
<gene>
    <name evidence="6" type="ORF">J34TS1_10030</name>
</gene>
<sequence>MRATKIAMKPEGRHEEKHFTAPDLIRDIVIGMSDGLTVPFALAAGLSGTVSNTNLVVVAGMAEIAAGAIAMGLGGYLAARTDREHYISELNRERQEVKEIPEQEKEEVADILREWHLPEETISSAVEAISKDSDRWLRFMMKYELGLEEPEPKRARNSSLTIGLSYIIGGIIPLSPYMFIRHSHTALIISVIVTLIALFIFGYVKGTFTGSKPVRSAWQTALVGGAAAGIAFFIAKLIS</sequence>
<dbReference type="InterPro" id="IPR008217">
    <property type="entry name" value="Ccc1_fam"/>
</dbReference>
<comment type="caution">
    <text evidence="6">The sequence shown here is derived from an EMBL/GenBank/DDBJ whole genome shotgun (WGS) entry which is preliminary data.</text>
</comment>
<dbReference type="EMBL" id="BORT01000003">
    <property type="protein sequence ID" value="GIO46238.1"/>
    <property type="molecule type" value="Genomic_DNA"/>
</dbReference>
<dbReference type="AlphaFoldDB" id="A0A919YAM5"/>
<dbReference type="GO" id="GO:0012505">
    <property type="term" value="C:endomembrane system"/>
    <property type="evidence" value="ECO:0007669"/>
    <property type="project" value="UniProtKB-SubCell"/>
</dbReference>
<dbReference type="CDD" id="cd02435">
    <property type="entry name" value="CCC1"/>
    <property type="match status" value="1"/>
</dbReference>
<comment type="subcellular location">
    <subcellularLocation>
        <location evidence="1">Endomembrane system</location>
        <topology evidence="1">Multi-pass membrane protein</topology>
    </subcellularLocation>
</comment>
<dbReference type="GO" id="GO:0005384">
    <property type="term" value="F:manganese ion transmembrane transporter activity"/>
    <property type="evidence" value="ECO:0007669"/>
    <property type="project" value="InterPro"/>
</dbReference>
<proteinExistence type="predicted"/>
<keyword evidence="4 5" id="KW-0472">Membrane</keyword>
<keyword evidence="2 5" id="KW-0812">Transmembrane</keyword>
<keyword evidence="3 5" id="KW-1133">Transmembrane helix</keyword>
<evidence type="ECO:0000256" key="2">
    <source>
        <dbReference type="ARBA" id="ARBA00022692"/>
    </source>
</evidence>
<dbReference type="Pfam" id="PF01988">
    <property type="entry name" value="VIT1"/>
    <property type="match status" value="1"/>
</dbReference>
<feature type="transmembrane region" description="Helical" evidence="5">
    <location>
        <begin position="160"/>
        <end position="180"/>
    </location>
</feature>
<evidence type="ECO:0000256" key="4">
    <source>
        <dbReference type="ARBA" id="ARBA00023136"/>
    </source>
</evidence>
<reference evidence="6 7" key="1">
    <citation type="submission" date="2021-03" db="EMBL/GenBank/DDBJ databases">
        <title>Antimicrobial resistance genes in bacteria isolated from Japanese honey, and their potential for conferring macrolide and lincosamide resistance in the American foulbrood pathogen Paenibacillus larvae.</title>
        <authorList>
            <person name="Okamoto M."/>
            <person name="Kumagai M."/>
            <person name="Kanamori H."/>
            <person name="Takamatsu D."/>
        </authorList>
    </citation>
    <scope>NUCLEOTIDE SEQUENCE [LARGE SCALE GENOMIC DNA]</scope>
    <source>
        <strain evidence="6 7">J34TS1</strain>
    </source>
</reference>
<dbReference type="RefSeq" id="WP_228101132.1">
    <property type="nucleotide sequence ID" value="NZ_AP025343.1"/>
</dbReference>
<accession>A0A919YAM5</accession>
<dbReference type="Proteomes" id="UP000682811">
    <property type="component" value="Unassembled WGS sequence"/>
</dbReference>
<evidence type="ECO:0000313" key="7">
    <source>
        <dbReference type="Proteomes" id="UP000682811"/>
    </source>
</evidence>
<feature type="transmembrane region" description="Helical" evidence="5">
    <location>
        <begin position="186"/>
        <end position="204"/>
    </location>
</feature>
<evidence type="ECO:0000313" key="6">
    <source>
        <dbReference type="EMBL" id="GIO46238.1"/>
    </source>
</evidence>
<organism evidence="6 7">
    <name type="scientific">Paenibacillus azoreducens</name>
    <dbReference type="NCBI Taxonomy" id="116718"/>
    <lineage>
        <taxon>Bacteria</taxon>
        <taxon>Bacillati</taxon>
        <taxon>Bacillota</taxon>
        <taxon>Bacilli</taxon>
        <taxon>Bacillales</taxon>
        <taxon>Paenibacillaceae</taxon>
        <taxon>Paenibacillus</taxon>
    </lineage>
</organism>